<dbReference type="Proteomes" id="UP000321764">
    <property type="component" value="Unassembled WGS sequence"/>
</dbReference>
<proteinExistence type="predicted"/>
<feature type="chain" id="PRO_5022802908" evidence="1">
    <location>
        <begin position="23"/>
        <end position="143"/>
    </location>
</feature>
<dbReference type="EMBL" id="VKAD01000001">
    <property type="protein sequence ID" value="TXR54656.1"/>
    <property type="molecule type" value="Genomic_DNA"/>
</dbReference>
<feature type="signal peptide" evidence="1">
    <location>
        <begin position="1"/>
        <end position="22"/>
    </location>
</feature>
<dbReference type="RefSeq" id="WP_147714055.1">
    <property type="nucleotide sequence ID" value="NZ_VKAD01000001.1"/>
</dbReference>
<organism evidence="2 3">
    <name type="scientific">Reinekea thalattae</name>
    <dbReference type="NCBI Taxonomy" id="2593301"/>
    <lineage>
        <taxon>Bacteria</taxon>
        <taxon>Pseudomonadati</taxon>
        <taxon>Pseudomonadota</taxon>
        <taxon>Gammaproteobacteria</taxon>
        <taxon>Oceanospirillales</taxon>
        <taxon>Saccharospirillaceae</taxon>
        <taxon>Reinekea</taxon>
    </lineage>
</organism>
<name>A0A5C8ZCL5_9GAMM</name>
<dbReference type="OrthoDB" id="5508986at2"/>
<gene>
    <name evidence="2" type="ORF">FME95_09000</name>
</gene>
<accession>A0A5C8ZCL5</accession>
<reference evidence="2 3" key="1">
    <citation type="submission" date="2019-07" db="EMBL/GenBank/DDBJ databases">
        <title>Reinekea sp. strain SSH23 genome sequencing and assembly.</title>
        <authorList>
            <person name="Kim I."/>
        </authorList>
    </citation>
    <scope>NUCLEOTIDE SEQUENCE [LARGE SCALE GENOMIC DNA]</scope>
    <source>
        <strain evidence="2 3">SSH23</strain>
    </source>
</reference>
<evidence type="ECO:0000256" key="1">
    <source>
        <dbReference type="SAM" id="SignalP"/>
    </source>
</evidence>
<keyword evidence="3" id="KW-1185">Reference proteome</keyword>
<comment type="caution">
    <text evidence="2">The sequence shown here is derived from an EMBL/GenBank/DDBJ whole genome shotgun (WGS) entry which is preliminary data.</text>
</comment>
<evidence type="ECO:0000313" key="3">
    <source>
        <dbReference type="Proteomes" id="UP000321764"/>
    </source>
</evidence>
<evidence type="ECO:0000313" key="2">
    <source>
        <dbReference type="EMBL" id="TXR54656.1"/>
    </source>
</evidence>
<dbReference type="AlphaFoldDB" id="A0A5C8ZCL5"/>
<sequence length="143" mass="16174">MKNKFLTLMFVVFSVSTTYAHSADFSTCLLDSLNGEERKLLAKWIYFGMAEHPEIKPYSKITDSDKLESDQFVGDLLSRLLLEDCVDEFKIAQKQNPNSLETAFGSVGEVAMQELMNDRNVINGLTGYTRYLDLQAITNMLAD</sequence>
<keyword evidence="1" id="KW-0732">Signal</keyword>
<protein>
    <submittedName>
        <fullName evidence="2">Uncharacterized protein</fullName>
    </submittedName>
</protein>